<proteinExistence type="predicted"/>
<evidence type="ECO:0000313" key="2">
    <source>
        <dbReference type="Proteomes" id="UP001589645"/>
    </source>
</evidence>
<protein>
    <submittedName>
        <fullName evidence="1">Uncharacterized protein</fullName>
    </submittedName>
</protein>
<organism evidence="1 2">
    <name type="scientific">Vibrio olivae</name>
    <dbReference type="NCBI Taxonomy" id="1243002"/>
    <lineage>
        <taxon>Bacteria</taxon>
        <taxon>Pseudomonadati</taxon>
        <taxon>Pseudomonadota</taxon>
        <taxon>Gammaproteobacteria</taxon>
        <taxon>Vibrionales</taxon>
        <taxon>Vibrionaceae</taxon>
        <taxon>Vibrio</taxon>
    </lineage>
</organism>
<dbReference type="EMBL" id="JBHMEP010000017">
    <property type="protein sequence ID" value="MFB9137707.1"/>
    <property type="molecule type" value="Genomic_DNA"/>
</dbReference>
<gene>
    <name evidence="1" type="ORF">ACFFUV_22420</name>
</gene>
<reference evidence="1 2" key="1">
    <citation type="submission" date="2024-09" db="EMBL/GenBank/DDBJ databases">
        <authorList>
            <person name="Sun Q."/>
            <person name="Mori K."/>
        </authorList>
    </citation>
    <scope>NUCLEOTIDE SEQUENCE [LARGE SCALE GENOMIC DNA]</scope>
    <source>
        <strain evidence="1 2">CECT 8064</strain>
    </source>
</reference>
<accession>A0ABV5HTW6</accession>
<dbReference type="Proteomes" id="UP001589645">
    <property type="component" value="Unassembled WGS sequence"/>
</dbReference>
<sequence length="294" mass="34041">MTIKGLLAEIKADLHKYDDSGAIDTSSVYRWAEIALKRFGGVIAIMSEAVIKTSNKQAVLPSDFFDMLDAYRCEPLVCEIPGGDKSKADLQHEIGWVERTERGFRWNSCTECCKEEFEKTITEKIYIGSHEVRFHYHHPVRLSIGRGLRRDCAADKYRDKYAWDNYDITISGNTMYTGFDGFIYIVYRATPKDEDGLPYIPETDLGYLEDYVETYIKMKIFENAAVNGLIQGAGEAYKLYAQQEPGKFARAMKELKMSMITLNDYRELAEDNRRRMLSHERMWPNAFDKYIKLI</sequence>
<comment type="caution">
    <text evidence="1">The sequence shown here is derived from an EMBL/GenBank/DDBJ whole genome shotgun (WGS) entry which is preliminary data.</text>
</comment>
<dbReference type="Pfam" id="PF24228">
    <property type="entry name" value="CrAss_Ring_1"/>
    <property type="match status" value="1"/>
</dbReference>
<name>A0ABV5HTW6_9VIBR</name>
<evidence type="ECO:0000313" key="1">
    <source>
        <dbReference type="EMBL" id="MFB9137707.1"/>
    </source>
</evidence>
<keyword evidence="2" id="KW-1185">Reference proteome</keyword>
<dbReference type="InterPro" id="IPR057118">
    <property type="entry name" value="R1-like"/>
</dbReference>